<reference evidence="2 3" key="1">
    <citation type="submission" date="2014-04" db="EMBL/GenBank/DDBJ databases">
        <authorList>
            <consortium name="DOE Joint Genome Institute"/>
            <person name="Kuo A."/>
            <person name="Martino E."/>
            <person name="Perotto S."/>
            <person name="Kohler A."/>
            <person name="Nagy L.G."/>
            <person name="Floudas D."/>
            <person name="Copeland A."/>
            <person name="Barry K.W."/>
            <person name="Cichocki N."/>
            <person name="Veneault-Fourrey C."/>
            <person name="LaButti K."/>
            <person name="Lindquist E.A."/>
            <person name="Lipzen A."/>
            <person name="Lundell T."/>
            <person name="Morin E."/>
            <person name="Murat C."/>
            <person name="Sun H."/>
            <person name="Tunlid A."/>
            <person name="Henrissat B."/>
            <person name="Grigoriev I.V."/>
            <person name="Hibbett D.S."/>
            <person name="Martin F."/>
            <person name="Nordberg H.P."/>
            <person name="Cantor M.N."/>
            <person name="Hua S.X."/>
        </authorList>
    </citation>
    <scope>NUCLEOTIDE SEQUENCE [LARGE SCALE GENOMIC DNA]</scope>
    <source>
        <strain evidence="2 3">Zn</strain>
    </source>
</reference>
<evidence type="ECO:0000259" key="1">
    <source>
        <dbReference type="PROSITE" id="PS51186"/>
    </source>
</evidence>
<sequence>MASHPCESGPTNEPPILILSRDITVRAFRKTDAESLAKYGNDREMWLNGPDVVPYPFLVTDGQEYIKRALDTSKWLQSGDSWAGPARPGMYAIAKNDVAIGSIEFWAGEDIRARSANLGYWIGRDYWGQGIATEVVGEFVPWVFKTFPKIVRIDAEVHDFNPGSGKVLSKVGFTHLTTLDYAIWKDGKLAGLELWGMVRPELLR</sequence>
<dbReference type="GO" id="GO:0016747">
    <property type="term" value="F:acyltransferase activity, transferring groups other than amino-acyl groups"/>
    <property type="evidence" value="ECO:0007669"/>
    <property type="project" value="InterPro"/>
</dbReference>
<dbReference type="STRING" id="913774.A0A0C3HVL3"/>
<dbReference type="PROSITE" id="PS51186">
    <property type="entry name" value="GNAT"/>
    <property type="match status" value="1"/>
</dbReference>
<accession>A0A0C3HVL3</accession>
<name>A0A0C3HVL3_OIDMZ</name>
<evidence type="ECO:0000313" key="2">
    <source>
        <dbReference type="EMBL" id="KIN07045.1"/>
    </source>
</evidence>
<dbReference type="SUPFAM" id="SSF55729">
    <property type="entry name" value="Acyl-CoA N-acyltransferases (Nat)"/>
    <property type="match status" value="1"/>
</dbReference>
<dbReference type="OrthoDB" id="630895at2759"/>
<dbReference type="PANTHER" id="PTHR43328">
    <property type="entry name" value="ACETYLTRANSFERASE-RELATED"/>
    <property type="match status" value="1"/>
</dbReference>
<dbReference type="Gene3D" id="3.40.630.30">
    <property type="match status" value="1"/>
</dbReference>
<dbReference type="HOGENOM" id="CLU_013985_3_4_1"/>
<feature type="domain" description="N-acetyltransferase" evidence="1">
    <location>
        <begin position="23"/>
        <end position="204"/>
    </location>
</feature>
<evidence type="ECO:0000313" key="3">
    <source>
        <dbReference type="Proteomes" id="UP000054321"/>
    </source>
</evidence>
<dbReference type="EMBL" id="KN832870">
    <property type="protein sequence ID" value="KIN07045.1"/>
    <property type="molecule type" value="Genomic_DNA"/>
</dbReference>
<dbReference type="InParanoid" id="A0A0C3HVL3"/>
<gene>
    <name evidence="2" type="ORF">OIDMADRAFT_174095</name>
</gene>
<dbReference type="AlphaFoldDB" id="A0A0C3HVL3"/>
<dbReference type="PANTHER" id="PTHR43328:SF1">
    <property type="entry name" value="N-ACETYLTRANSFERASE DOMAIN-CONTAINING PROTEIN"/>
    <property type="match status" value="1"/>
</dbReference>
<dbReference type="Proteomes" id="UP000054321">
    <property type="component" value="Unassembled WGS sequence"/>
</dbReference>
<proteinExistence type="predicted"/>
<protein>
    <recommendedName>
        <fullName evidence="1">N-acetyltransferase domain-containing protein</fullName>
    </recommendedName>
</protein>
<dbReference type="InterPro" id="IPR016181">
    <property type="entry name" value="Acyl_CoA_acyltransferase"/>
</dbReference>
<reference evidence="3" key="2">
    <citation type="submission" date="2015-01" db="EMBL/GenBank/DDBJ databases">
        <title>Evolutionary Origins and Diversification of the Mycorrhizal Mutualists.</title>
        <authorList>
            <consortium name="DOE Joint Genome Institute"/>
            <consortium name="Mycorrhizal Genomics Consortium"/>
            <person name="Kohler A."/>
            <person name="Kuo A."/>
            <person name="Nagy L.G."/>
            <person name="Floudas D."/>
            <person name="Copeland A."/>
            <person name="Barry K.W."/>
            <person name="Cichocki N."/>
            <person name="Veneault-Fourrey C."/>
            <person name="LaButti K."/>
            <person name="Lindquist E.A."/>
            <person name="Lipzen A."/>
            <person name="Lundell T."/>
            <person name="Morin E."/>
            <person name="Murat C."/>
            <person name="Riley R."/>
            <person name="Ohm R."/>
            <person name="Sun H."/>
            <person name="Tunlid A."/>
            <person name="Henrissat B."/>
            <person name="Grigoriev I.V."/>
            <person name="Hibbett D.S."/>
            <person name="Martin F."/>
        </authorList>
    </citation>
    <scope>NUCLEOTIDE SEQUENCE [LARGE SCALE GENOMIC DNA]</scope>
    <source>
        <strain evidence="3">Zn</strain>
    </source>
</reference>
<dbReference type="Pfam" id="PF13302">
    <property type="entry name" value="Acetyltransf_3"/>
    <property type="match status" value="1"/>
</dbReference>
<organism evidence="2 3">
    <name type="scientific">Oidiodendron maius (strain Zn)</name>
    <dbReference type="NCBI Taxonomy" id="913774"/>
    <lineage>
        <taxon>Eukaryota</taxon>
        <taxon>Fungi</taxon>
        <taxon>Dikarya</taxon>
        <taxon>Ascomycota</taxon>
        <taxon>Pezizomycotina</taxon>
        <taxon>Leotiomycetes</taxon>
        <taxon>Leotiomycetes incertae sedis</taxon>
        <taxon>Myxotrichaceae</taxon>
        <taxon>Oidiodendron</taxon>
    </lineage>
</organism>
<keyword evidence="3" id="KW-1185">Reference proteome</keyword>
<dbReference type="InterPro" id="IPR000182">
    <property type="entry name" value="GNAT_dom"/>
</dbReference>